<dbReference type="SMART" id="SM00871">
    <property type="entry name" value="AraC_E_bind"/>
    <property type="match status" value="1"/>
</dbReference>
<dbReference type="InterPro" id="IPR029442">
    <property type="entry name" value="GyrI-like"/>
</dbReference>
<keyword evidence="3" id="KW-1185">Reference proteome</keyword>
<dbReference type="EMBL" id="BJNG01000003">
    <property type="protein sequence ID" value="GEC17982.1"/>
    <property type="molecule type" value="Genomic_DNA"/>
</dbReference>
<sequence>MDLPFLAGPLPRAFRRRTVVVDPGGSRPYDGDEWADALVVVQRGRLDLQCRDGATRSLPEGAIVCLDHLALLALHNRGPDPTVLVAVSRRPDHHRRSVEPRIVDLAERPYLGIRRTCTLTTMGVVADRIPEVIGHLLAGGGQLRGAPFLRYLVLHADGSMEVQACVPTDDLHLAADGIVAGALPAGRYAVVLHRGHPDGLLEVTAGLLAWAARGGHGWDMTRAGDAEHWTARTEHFLTDPREQPDPHRWETELAFRLAGPPP</sequence>
<dbReference type="SUPFAM" id="SSF55136">
    <property type="entry name" value="Probable bacterial effector-binding domain"/>
    <property type="match status" value="1"/>
</dbReference>
<dbReference type="AlphaFoldDB" id="A0A4Y3WG60"/>
<name>A0A4Y3WG60_9PSEU</name>
<gene>
    <name evidence="2" type="ORF">PHY01_02650</name>
</gene>
<dbReference type="InterPro" id="IPR010499">
    <property type="entry name" value="AraC_E-bd"/>
</dbReference>
<dbReference type="SUPFAM" id="SSF51182">
    <property type="entry name" value="RmlC-like cupins"/>
    <property type="match status" value="1"/>
</dbReference>
<dbReference type="OrthoDB" id="64208at2"/>
<dbReference type="RefSeq" id="WP_141276337.1">
    <property type="nucleotide sequence ID" value="NZ_BAAARZ010000002.1"/>
</dbReference>
<dbReference type="Proteomes" id="UP000320338">
    <property type="component" value="Unassembled WGS sequence"/>
</dbReference>
<dbReference type="Gene3D" id="3.20.80.10">
    <property type="entry name" value="Regulatory factor, effector binding domain"/>
    <property type="match status" value="1"/>
</dbReference>
<organism evidence="2 3">
    <name type="scientific">Pseudonocardia hydrocarbonoxydans</name>
    <dbReference type="NCBI Taxonomy" id="76726"/>
    <lineage>
        <taxon>Bacteria</taxon>
        <taxon>Bacillati</taxon>
        <taxon>Actinomycetota</taxon>
        <taxon>Actinomycetes</taxon>
        <taxon>Pseudonocardiales</taxon>
        <taxon>Pseudonocardiaceae</taxon>
        <taxon>Pseudonocardia</taxon>
    </lineage>
</organism>
<dbReference type="InterPro" id="IPR011256">
    <property type="entry name" value="Reg_factor_effector_dom_sf"/>
</dbReference>
<reference evidence="2 3" key="1">
    <citation type="submission" date="2019-06" db="EMBL/GenBank/DDBJ databases">
        <title>Whole genome shotgun sequence of Pseudonocardia hydrocarbonoxydans NBRC 14498.</title>
        <authorList>
            <person name="Hosoyama A."/>
            <person name="Uohara A."/>
            <person name="Ohji S."/>
            <person name="Ichikawa N."/>
        </authorList>
    </citation>
    <scope>NUCLEOTIDE SEQUENCE [LARGE SCALE GENOMIC DNA]</scope>
    <source>
        <strain evidence="2 3">NBRC 14498</strain>
    </source>
</reference>
<dbReference type="InterPro" id="IPR011051">
    <property type="entry name" value="RmlC_Cupin_sf"/>
</dbReference>
<evidence type="ECO:0000313" key="3">
    <source>
        <dbReference type="Proteomes" id="UP000320338"/>
    </source>
</evidence>
<feature type="domain" description="AraC effector-binding" evidence="1">
    <location>
        <begin position="98"/>
        <end position="258"/>
    </location>
</feature>
<evidence type="ECO:0000313" key="2">
    <source>
        <dbReference type="EMBL" id="GEC17982.1"/>
    </source>
</evidence>
<dbReference type="Pfam" id="PF06445">
    <property type="entry name" value="GyrI-like"/>
    <property type="match status" value="1"/>
</dbReference>
<accession>A0A4Y3WG60</accession>
<comment type="caution">
    <text evidence="2">The sequence shown here is derived from an EMBL/GenBank/DDBJ whole genome shotgun (WGS) entry which is preliminary data.</text>
</comment>
<proteinExistence type="predicted"/>
<protein>
    <recommendedName>
        <fullName evidence="1">AraC effector-binding domain-containing protein</fullName>
    </recommendedName>
</protein>
<evidence type="ECO:0000259" key="1">
    <source>
        <dbReference type="SMART" id="SM00871"/>
    </source>
</evidence>